<dbReference type="GO" id="GO:0006508">
    <property type="term" value="P:proteolysis"/>
    <property type="evidence" value="ECO:0007669"/>
    <property type="project" value="UniProtKB-KW"/>
</dbReference>
<dbReference type="GO" id="GO:0008236">
    <property type="term" value="F:serine-type peptidase activity"/>
    <property type="evidence" value="ECO:0007669"/>
    <property type="project" value="UniProtKB-KW"/>
</dbReference>
<evidence type="ECO:0000313" key="8">
    <source>
        <dbReference type="EMBL" id="PQA88087.1"/>
    </source>
</evidence>
<dbReference type="Gene3D" id="3.30.750.44">
    <property type="match status" value="1"/>
</dbReference>
<dbReference type="FunFam" id="2.30.42.10:FF:000063">
    <property type="entry name" value="Peptidase, S41 family"/>
    <property type="match status" value="1"/>
</dbReference>
<dbReference type="CDD" id="cd06782">
    <property type="entry name" value="cpPDZ_CPP-like"/>
    <property type="match status" value="1"/>
</dbReference>
<accession>A0A2S7K6G1</accession>
<evidence type="ECO:0000256" key="2">
    <source>
        <dbReference type="ARBA" id="ARBA00022670"/>
    </source>
</evidence>
<evidence type="ECO:0000256" key="6">
    <source>
        <dbReference type="SAM" id="MobiDB-lite"/>
    </source>
</evidence>
<dbReference type="AlphaFoldDB" id="A0A2S7K6G1"/>
<dbReference type="PROSITE" id="PS50106">
    <property type="entry name" value="PDZ"/>
    <property type="match status" value="1"/>
</dbReference>
<dbReference type="InterPro" id="IPR029045">
    <property type="entry name" value="ClpP/crotonase-like_dom_sf"/>
</dbReference>
<dbReference type="RefSeq" id="WP_104829332.1">
    <property type="nucleotide sequence ID" value="NZ_PJCH01000005.1"/>
</dbReference>
<evidence type="ECO:0000256" key="3">
    <source>
        <dbReference type="ARBA" id="ARBA00022801"/>
    </source>
</evidence>
<dbReference type="CDD" id="cd07560">
    <property type="entry name" value="Peptidase_S41_CPP"/>
    <property type="match status" value="1"/>
</dbReference>
<dbReference type="OrthoDB" id="9812068at2"/>
<evidence type="ECO:0000256" key="4">
    <source>
        <dbReference type="ARBA" id="ARBA00022825"/>
    </source>
</evidence>
<evidence type="ECO:0000259" key="7">
    <source>
        <dbReference type="PROSITE" id="PS50106"/>
    </source>
</evidence>
<dbReference type="SMART" id="SM00228">
    <property type="entry name" value="PDZ"/>
    <property type="match status" value="1"/>
</dbReference>
<dbReference type="SUPFAM" id="SSF52096">
    <property type="entry name" value="ClpP/crotonase"/>
    <property type="match status" value="1"/>
</dbReference>
<keyword evidence="9" id="KW-1185">Reference proteome</keyword>
<dbReference type="InterPro" id="IPR005151">
    <property type="entry name" value="Tail-specific_protease"/>
</dbReference>
<comment type="caution">
    <text evidence="8">The sequence shown here is derived from an EMBL/GenBank/DDBJ whole genome shotgun (WGS) entry which is preliminary data.</text>
</comment>
<evidence type="ECO:0000313" key="9">
    <source>
        <dbReference type="Proteomes" id="UP000239504"/>
    </source>
</evidence>
<evidence type="ECO:0000256" key="1">
    <source>
        <dbReference type="ARBA" id="ARBA00009179"/>
    </source>
</evidence>
<dbReference type="Proteomes" id="UP000239504">
    <property type="component" value="Unassembled WGS sequence"/>
</dbReference>
<dbReference type="PROSITE" id="PS51257">
    <property type="entry name" value="PROKAR_LIPOPROTEIN"/>
    <property type="match status" value="1"/>
</dbReference>
<dbReference type="InterPro" id="IPR055210">
    <property type="entry name" value="CtpA/B_N"/>
</dbReference>
<dbReference type="SUPFAM" id="SSF50156">
    <property type="entry name" value="PDZ domain-like"/>
    <property type="match status" value="1"/>
</dbReference>
<keyword evidence="2 5" id="KW-0645">Protease</keyword>
<dbReference type="Pfam" id="PF17820">
    <property type="entry name" value="PDZ_6"/>
    <property type="match status" value="1"/>
</dbReference>
<feature type="domain" description="PDZ" evidence="7">
    <location>
        <begin position="105"/>
        <end position="178"/>
    </location>
</feature>
<keyword evidence="4 5" id="KW-0720">Serine protease</keyword>
<dbReference type="PANTHER" id="PTHR32060">
    <property type="entry name" value="TAIL-SPECIFIC PROTEASE"/>
    <property type="match status" value="1"/>
</dbReference>
<sequence length="474" mass="50777">MVKSPKSALRSSTTKSGGRRYSGGALVAAACGGALVFGALSSAVFARASISADTFRQLDLFGEVFEQVHENYVADPDDSDLIKGAIDGMLDTLDPHSSYLTAEDYRTMQEQTRGSFAGLGIQVVMDNEGPDKGYVKVVAPIDDTPAARAGMQTDDLIVEINGEDVMGMSIDEAISKLKGEKGTKVDIAVVRDRNKEPFDLTIVRDIVTVESVKSRVEGDFGYIRISTFSEQTDDGIEKALKSFEEEIPGGPKGLILDLRWNPGGLLDQAVAVSDTFLDGGEIVSTRGRRPRDSMREMGTSGDKFHGKPMIVLINGGSASASEIVAGALQDRNRALLLGTRSFGKGSVQTVIPLQNGLQGALRLTTQRYYTPSGRSIQAHGIDPDIAMPVIYPGQDEVAKRPGEKDLPNALDVAEDEADEEAVEAEAPKVEPFLCSYKEDGETPEDCQLDRALEILADATAYRQALADAGAARAH</sequence>
<dbReference type="EMBL" id="PJCH01000005">
    <property type="protein sequence ID" value="PQA88087.1"/>
    <property type="molecule type" value="Genomic_DNA"/>
</dbReference>
<comment type="similarity">
    <text evidence="1 5">Belongs to the peptidase S41A family.</text>
</comment>
<dbReference type="InterPro" id="IPR041489">
    <property type="entry name" value="PDZ_6"/>
</dbReference>
<dbReference type="InterPro" id="IPR004447">
    <property type="entry name" value="Peptidase_S41A"/>
</dbReference>
<dbReference type="GO" id="GO:0004175">
    <property type="term" value="F:endopeptidase activity"/>
    <property type="evidence" value="ECO:0007669"/>
    <property type="project" value="TreeGrafter"/>
</dbReference>
<dbReference type="FunFam" id="3.30.750.44:FF:000001">
    <property type="entry name" value="S41 family peptidase"/>
    <property type="match status" value="1"/>
</dbReference>
<dbReference type="NCBIfam" id="TIGR00225">
    <property type="entry name" value="prc"/>
    <property type="match status" value="1"/>
</dbReference>
<dbReference type="GO" id="GO:0030288">
    <property type="term" value="C:outer membrane-bounded periplasmic space"/>
    <property type="evidence" value="ECO:0007669"/>
    <property type="project" value="TreeGrafter"/>
</dbReference>
<gene>
    <name evidence="8" type="ORF">CW354_07110</name>
</gene>
<name>A0A2S7K6G1_9PROT</name>
<dbReference type="InterPro" id="IPR036034">
    <property type="entry name" value="PDZ_sf"/>
</dbReference>
<dbReference type="PANTHER" id="PTHR32060:SF30">
    <property type="entry name" value="CARBOXY-TERMINAL PROCESSING PROTEASE CTPA"/>
    <property type="match status" value="1"/>
</dbReference>
<proteinExistence type="inferred from homology"/>
<protein>
    <submittedName>
        <fullName evidence="8">Peptidase S41</fullName>
    </submittedName>
</protein>
<dbReference type="GO" id="GO:0007165">
    <property type="term" value="P:signal transduction"/>
    <property type="evidence" value="ECO:0007669"/>
    <property type="project" value="TreeGrafter"/>
</dbReference>
<organism evidence="8 9">
    <name type="scientific">Hyphococcus luteus</name>
    <dbReference type="NCBI Taxonomy" id="2058213"/>
    <lineage>
        <taxon>Bacteria</taxon>
        <taxon>Pseudomonadati</taxon>
        <taxon>Pseudomonadota</taxon>
        <taxon>Alphaproteobacteria</taxon>
        <taxon>Parvularculales</taxon>
        <taxon>Parvularculaceae</taxon>
        <taxon>Hyphococcus</taxon>
    </lineage>
</organism>
<dbReference type="SMART" id="SM00245">
    <property type="entry name" value="TSPc"/>
    <property type="match status" value="1"/>
</dbReference>
<feature type="region of interest" description="Disordered" evidence="6">
    <location>
        <begin position="1"/>
        <end position="20"/>
    </location>
</feature>
<dbReference type="InterPro" id="IPR001478">
    <property type="entry name" value="PDZ"/>
</dbReference>
<evidence type="ECO:0000256" key="5">
    <source>
        <dbReference type="RuleBase" id="RU004404"/>
    </source>
</evidence>
<dbReference type="Pfam" id="PF03572">
    <property type="entry name" value="Peptidase_S41"/>
    <property type="match status" value="1"/>
</dbReference>
<keyword evidence="3 5" id="KW-0378">Hydrolase</keyword>
<dbReference type="Gene3D" id="3.90.226.10">
    <property type="entry name" value="2-enoyl-CoA Hydratase, Chain A, domain 1"/>
    <property type="match status" value="1"/>
</dbReference>
<dbReference type="Gene3D" id="2.30.42.10">
    <property type="match status" value="1"/>
</dbReference>
<reference evidence="8 9" key="1">
    <citation type="submission" date="2017-12" db="EMBL/GenBank/DDBJ databases">
        <authorList>
            <person name="Hurst M.R.H."/>
        </authorList>
    </citation>
    <scope>NUCLEOTIDE SEQUENCE [LARGE SCALE GENOMIC DNA]</scope>
    <source>
        <strain evidence="8 9">SY-3-19</strain>
    </source>
</reference>
<dbReference type="Pfam" id="PF22694">
    <property type="entry name" value="CtpB_N-like"/>
    <property type="match status" value="1"/>
</dbReference>